<comment type="caution">
    <text evidence="3">The sequence shown here is derived from an EMBL/GenBank/DDBJ whole genome shotgun (WGS) entry which is preliminary data.</text>
</comment>
<keyword evidence="4" id="KW-1185">Reference proteome</keyword>
<feature type="region of interest" description="Disordered" evidence="1">
    <location>
        <begin position="23"/>
        <end position="44"/>
    </location>
</feature>
<feature type="domain" description="WKF" evidence="2">
    <location>
        <begin position="87"/>
        <end position="148"/>
    </location>
</feature>
<evidence type="ECO:0000313" key="4">
    <source>
        <dbReference type="Proteomes" id="UP001174136"/>
    </source>
</evidence>
<evidence type="ECO:0000256" key="1">
    <source>
        <dbReference type="SAM" id="MobiDB-lite"/>
    </source>
</evidence>
<name>A0AA47ND02_MERPO</name>
<organism evidence="3 4">
    <name type="scientific">Merluccius polli</name>
    <name type="common">Benguela hake</name>
    <name type="synonym">Merluccius cadenati</name>
    <dbReference type="NCBI Taxonomy" id="89951"/>
    <lineage>
        <taxon>Eukaryota</taxon>
        <taxon>Metazoa</taxon>
        <taxon>Chordata</taxon>
        <taxon>Craniata</taxon>
        <taxon>Vertebrata</taxon>
        <taxon>Euteleostomi</taxon>
        <taxon>Actinopterygii</taxon>
        <taxon>Neopterygii</taxon>
        <taxon>Teleostei</taxon>
        <taxon>Neoteleostei</taxon>
        <taxon>Acanthomorphata</taxon>
        <taxon>Zeiogadaria</taxon>
        <taxon>Gadariae</taxon>
        <taxon>Gadiformes</taxon>
        <taxon>Gadoidei</taxon>
        <taxon>Merlucciidae</taxon>
        <taxon>Merluccius</taxon>
    </lineage>
</organism>
<accession>A0AA47ND02</accession>
<dbReference type="InterPro" id="IPR019327">
    <property type="entry name" value="WKF"/>
</dbReference>
<dbReference type="PANTHER" id="PTHR22306">
    <property type="entry name" value="CHROMOSOME 7 OPEN READING FRAME 50"/>
    <property type="match status" value="1"/>
</dbReference>
<reference evidence="3" key="1">
    <citation type="journal article" date="2023" name="Front. Mar. Sci.">
        <title>A new Merluccius polli reference genome to investigate the effects of global change in West African waters.</title>
        <authorList>
            <person name="Mateo J.L."/>
            <person name="Blanco-Fernandez C."/>
            <person name="Garcia-Vazquez E."/>
            <person name="Machado-Schiaffino G."/>
        </authorList>
    </citation>
    <scope>NUCLEOTIDE SEQUENCE</scope>
    <source>
        <strain evidence="3">C29</strain>
        <tissue evidence="3">Fin</tissue>
    </source>
</reference>
<evidence type="ECO:0000313" key="3">
    <source>
        <dbReference type="EMBL" id="KAK0155906.1"/>
    </source>
</evidence>
<dbReference type="Pfam" id="PF10180">
    <property type="entry name" value="WKF"/>
    <property type="match status" value="1"/>
</dbReference>
<dbReference type="Proteomes" id="UP001174136">
    <property type="component" value="Unassembled WGS sequence"/>
</dbReference>
<dbReference type="PANTHER" id="PTHR22306:SF2">
    <property type="entry name" value="CHROMOSOME 7 OPEN READING FRAME 50"/>
    <property type="match status" value="1"/>
</dbReference>
<evidence type="ECO:0000259" key="2">
    <source>
        <dbReference type="Pfam" id="PF10180"/>
    </source>
</evidence>
<dbReference type="AlphaFoldDB" id="A0AA47ND02"/>
<dbReference type="EMBL" id="JAOPHQ010000067">
    <property type="protein sequence ID" value="KAK0155906.1"/>
    <property type="molecule type" value="Genomic_DNA"/>
</dbReference>
<proteinExistence type="predicted"/>
<protein>
    <recommendedName>
        <fullName evidence="2">WKF domain-containing protein</fullName>
    </recommendedName>
</protein>
<gene>
    <name evidence="3" type="ORF">N1851_001563</name>
</gene>
<sequence length="177" mass="20411">MLTSKGVCVVKVELSRTWEITEPPSHPAVTLEQDEEGGDLSTEERRVLERKLKKLRKKEEKAKLRAEGKTVEKVIPAKPLPSQQALDYLTCWNENRTAWKFQKIRQTWLLQQMFDSEKVPDESFPALLLYIEGLRGAARDTTVEKAEALVKSLGDGPWDKEEERKMHRAREVIQLLS</sequence>